<dbReference type="OrthoDB" id="3542069at2"/>
<evidence type="ECO:0008006" key="4">
    <source>
        <dbReference type="Google" id="ProtNLM"/>
    </source>
</evidence>
<dbReference type="Proteomes" id="UP000199361">
    <property type="component" value="Unassembled WGS sequence"/>
</dbReference>
<evidence type="ECO:0000313" key="2">
    <source>
        <dbReference type="EMBL" id="SEU39634.1"/>
    </source>
</evidence>
<reference evidence="2 3" key="1">
    <citation type="submission" date="2016-10" db="EMBL/GenBank/DDBJ databases">
        <authorList>
            <person name="de Groot N.N."/>
        </authorList>
    </citation>
    <scope>NUCLEOTIDE SEQUENCE [LARGE SCALE GENOMIC DNA]</scope>
    <source>
        <strain evidence="2 3">CGMCC 4.5598</strain>
    </source>
</reference>
<dbReference type="RefSeq" id="WP_091091208.1">
    <property type="nucleotide sequence ID" value="NZ_FOHX01000017.1"/>
</dbReference>
<feature type="region of interest" description="Disordered" evidence="1">
    <location>
        <begin position="93"/>
        <end position="127"/>
    </location>
</feature>
<organism evidence="2 3">
    <name type="scientific">Nonomuraea wenchangensis</name>
    <dbReference type="NCBI Taxonomy" id="568860"/>
    <lineage>
        <taxon>Bacteria</taxon>
        <taxon>Bacillati</taxon>
        <taxon>Actinomycetota</taxon>
        <taxon>Actinomycetes</taxon>
        <taxon>Streptosporangiales</taxon>
        <taxon>Streptosporangiaceae</taxon>
        <taxon>Nonomuraea</taxon>
    </lineage>
</organism>
<evidence type="ECO:0000313" key="3">
    <source>
        <dbReference type="Proteomes" id="UP000199361"/>
    </source>
</evidence>
<dbReference type="AlphaFoldDB" id="A0A1I0LHH6"/>
<dbReference type="STRING" id="568860.SAMN05421811_11743"/>
<protein>
    <recommendedName>
        <fullName evidence="4">Excreted virulence factor EspC, type VII ESX diderm</fullName>
    </recommendedName>
</protein>
<keyword evidence="3" id="KW-1185">Reference proteome</keyword>
<evidence type="ECO:0000256" key="1">
    <source>
        <dbReference type="SAM" id="MobiDB-lite"/>
    </source>
</evidence>
<name>A0A1I0LHH6_9ACTN</name>
<dbReference type="EMBL" id="FOHX01000017">
    <property type="protein sequence ID" value="SEU39634.1"/>
    <property type="molecule type" value="Genomic_DNA"/>
</dbReference>
<gene>
    <name evidence="2" type="ORF">SAMN05421811_11743</name>
</gene>
<proteinExistence type="predicted"/>
<accession>A0A1I0LHH6</accession>
<sequence>MASPSQQGYRAVFSGLRTRSSKADASLDALIELHDHLSDVFYREGNPLGRDQYGEELAKNRFKIEDAVFGAFRNHLDELEYLRDGLRDNARNYEDAEGYGETGDLSGPDAPRFGDPPGDDPSYPEGW</sequence>